<protein>
    <recommendedName>
        <fullName evidence="5">Dihydroorotate dehydrogenase B (NAD(+)), catalytic subunit</fullName>
        <ecNumber evidence="4">1.3.1.14</ecNumber>
    </recommendedName>
    <alternativeName>
        <fullName evidence="7">Dihydroorotate oxidase B</fullName>
    </alternativeName>
    <alternativeName>
        <fullName evidence="8">Orotate reductase (NADH)</fullName>
    </alternativeName>
</protein>
<evidence type="ECO:0000256" key="8">
    <source>
        <dbReference type="ARBA" id="ARBA00032046"/>
    </source>
</evidence>
<dbReference type="InterPro" id="IPR005720">
    <property type="entry name" value="Dihydroorotate_DH_cat"/>
</dbReference>
<reference evidence="11 12" key="1">
    <citation type="journal article" date="2016" name="Sci. Rep.">
        <title>Metabolic traits of an uncultured archaeal lineage -MSBL1- from brine pools of the Red Sea.</title>
        <authorList>
            <person name="Mwirichia R."/>
            <person name="Alam I."/>
            <person name="Rashid M."/>
            <person name="Vinu M."/>
            <person name="Ba-Alawi W."/>
            <person name="Anthony Kamau A."/>
            <person name="Kamanda Ngugi D."/>
            <person name="Goker M."/>
            <person name="Klenk H.P."/>
            <person name="Bajic V."/>
            <person name="Stingl U."/>
        </authorList>
    </citation>
    <scope>NUCLEOTIDE SEQUENCE [LARGE SCALE GENOMIC DNA]</scope>
    <source>
        <strain evidence="11">SCGC-AAA382M17</strain>
    </source>
</reference>
<name>A0ABR5TJ19_9EURY</name>
<comment type="catalytic activity">
    <reaction evidence="9">
        <text>(S)-dihydroorotate + NAD(+) = orotate + NADH + H(+)</text>
        <dbReference type="Rhea" id="RHEA:13513"/>
        <dbReference type="ChEBI" id="CHEBI:15378"/>
        <dbReference type="ChEBI" id="CHEBI:30839"/>
        <dbReference type="ChEBI" id="CHEBI:30864"/>
        <dbReference type="ChEBI" id="CHEBI:57540"/>
        <dbReference type="ChEBI" id="CHEBI:57945"/>
        <dbReference type="EC" id="1.3.1.14"/>
    </reaction>
</comment>
<evidence type="ECO:0000259" key="10">
    <source>
        <dbReference type="Pfam" id="PF01180"/>
    </source>
</evidence>
<dbReference type="Gene3D" id="3.20.20.70">
    <property type="entry name" value="Aldolase class I"/>
    <property type="match status" value="1"/>
</dbReference>
<dbReference type="Proteomes" id="UP000070633">
    <property type="component" value="Unassembled WGS sequence"/>
</dbReference>
<dbReference type="InterPro" id="IPR013785">
    <property type="entry name" value="Aldolase_TIM"/>
</dbReference>
<keyword evidence="12" id="KW-1185">Reference proteome</keyword>
<organism evidence="11 12">
    <name type="scientific">candidate division MSBL1 archaeon SCGC-AAA382M17</name>
    <dbReference type="NCBI Taxonomy" id="1698284"/>
    <lineage>
        <taxon>Archaea</taxon>
        <taxon>Methanobacteriati</taxon>
        <taxon>Methanobacteriota</taxon>
        <taxon>candidate division MSBL1</taxon>
    </lineage>
</organism>
<evidence type="ECO:0000313" key="11">
    <source>
        <dbReference type="EMBL" id="KXB07646.1"/>
    </source>
</evidence>
<accession>A0ABR5TJ19</accession>
<dbReference type="SUPFAM" id="SSF51395">
    <property type="entry name" value="FMN-linked oxidoreductases"/>
    <property type="match status" value="1"/>
</dbReference>
<evidence type="ECO:0000256" key="2">
    <source>
        <dbReference type="ARBA" id="ARBA00004715"/>
    </source>
</evidence>
<evidence type="ECO:0000256" key="3">
    <source>
        <dbReference type="ARBA" id="ARBA00011669"/>
    </source>
</evidence>
<evidence type="ECO:0000256" key="4">
    <source>
        <dbReference type="ARBA" id="ARBA00012061"/>
    </source>
</evidence>
<evidence type="ECO:0000256" key="1">
    <source>
        <dbReference type="ARBA" id="ARBA00003616"/>
    </source>
</evidence>
<feature type="domain" description="Dihydroorotate dehydrogenase catalytic" evidence="10">
    <location>
        <begin position="11"/>
        <end position="180"/>
    </location>
</feature>
<dbReference type="EMBL" id="LHYI01000062">
    <property type="protein sequence ID" value="KXB07646.1"/>
    <property type="molecule type" value="Genomic_DNA"/>
</dbReference>
<evidence type="ECO:0000256" key="9">
    <source>
        <dbReference type="ARBA" id="ARBA00048996"/>
    </source>
</evidence>
<comment type="caution">
    <text evidence="11">The sequence shown here is derived from an EMBL/GenBank/DDBJ whole genome shotgun (WGS) entry which is preliminary data.</text>
</comment>
<feature type="non-terminal residue" evidence="11">
    <location>
        <position position="180"/>
    </location>
</feature>
<dbReference type="PANTHER" id="PTHR43073">
    <property type="entry name" value="DIHYDROPYRIMIDINE DEHYDROGENASE [NADP(+)]"/>
    <property type="match status" value="1"/>
</dbReference>
<proteinExistence type="predicted"/>
<gene>
    <name evidence="11" type="ORF">AKJ55_02025</name>
</gene>
<dbReference type="EC" id="1.3.1.14" evidence="4"/>
<keyword evidence="6" id="KW-0560">Oxidoreductase</keyword>
<evidence type="ECO:0000256" key="7">
    <source>
        <dbReference type="ARBA" id="ARBA00029718"/>
    </source>
</evidence>
<dbReference type="PROSITE" id="PS51257">
    <property type="entry name" value="PROKAR_LIPOPROTEIN"/>
    <property type="match status" value="1"/>
</dbReference>
<comment type="pathway">
    <text evidence="2">Pyrimidine metabolism; UMP biosynthesis via de novo pathway; orotate from (S)-dihydroorotate (NAD(+) route): step 1/1.</text>
</comment>
<dbReference type="PANTHER" id="PTHR43073:SF2">
    <property type="entry name" value="DIHYDROPYRIMIDINE DEHYDROGENASE [NADP(+)]"/>
    <property type="match status" value="1"/>
</dbReference>
<evidence type="ECO:0000256" key="6">
    <source>
        <dbReference type="ARBA" id="ARBA00023002"/>
    </source>
</evidence>
<evidence type="ECO:0000256" key="5">
    <source>
        <dbReference type="ARBA" id="ARBA00018101"/>
    </source>
</evidence>
<dbReference type="Pfam" id="PF01180">
    <property type="entry name" value="DHO_dh"/>
    <property type="match status" value="1"/>
</dbReference>
<evidence type="ECO:0000313" key="12">
    <source>
        <dbReference type="Proteomes" id="UP000070633"/>
    </source>
</evidence>
<comment type="function">
    <text evidence="1">Catalyzes the conversion of dihydroorotate to orotate with NAD(+) as electron acceptor.</text>
</comment>
<sequence length="180" mass="19578">MRRIEIPDIGVEVGGVNFPNPIVLASCATGWDGKHMRECGEAGAGGVVPKTLAPEQTDHPRVGRMGLVRHENKPIGLINLELFSTLPFQDWLDRELEEAEKGGVPIVASILAHPDPSSTYEVVKKVSETGFVSMIELNMSCPMPEEETGMHISRKPELIKDQVKASKEATDLPVCAKLSP</sequence>
<comment type="subunit">
    <text evidence="3">Heterotetramer of 2 PyrK and 2 PyrD type B subunits.</text>
</comment>